<dbReference type="SUPFAM" id="SSF55729">
    <property type="entry name" value="Acyl-CoA N-acyltransferases (Nat)"/>
    <property type="match status" value="1"/>
</dbReference>
<evidence type="ECO:0000259" key="1">
    <source>
        <dbReference type="PROSITE" id="PS51186"/>
    </source>
</evidence>
<keyword evidence="3" id="KW-1185">Reference proteome</keyword>
<evidence type="ECO:0000313" key="2">
    <source>
        <dbReference type="EMBL" id="SFH17606.1"/>
    </source>
</evidence>
<dbReference type="InterPro" id="IPR016181">
    <property type="entry name" value="Acyl_CoA_acyltransferase"/>
</dbReference>
<proteinExistence type="predicted"/>
<dbReference type="STRING" id="341036.SAMN05660649_04149"/>
<accession>A0A1I2XXZ4</accession>
<dbReference type="PROSITE" id="PS51186">
    <property type="entry name" value="GNAT"/>
    <property type="match status" value="1"/>
</dbReference>
<protein>
    <recommendedName>
        <fullName evidence="1">N-acetyltransferase domain-containing protein</fullName>
    </recommendedName>
</protein>
<dbReference type="EMBL" id="FOOX01000019">
    <property type="protein sequence ID" value="SFH17606.1"/>
    <property type="molecule type" value="Genomic_DNA"/>
</dbReference>
<dbReference type="PANTHER" id="PTHR41368:SF1">
    <property type="entry name" value="PROTEIN YGHO"/>
    <property type="match status" value="1"/>
</dbReference>
<feature type="domain" description="N-acetyltransferase" evidence="1">
    <location>
        <begin position="191"/>
        <end position="347"/>
    </location>
</feature>
<dbReference type="InterPro" id="IPR039968">
    <property type="entry name" value="BcerS-like"/>
</dbReference>
<name>A0A1I2XXZ4_9FIRM</name>
<reference evidence="3" key="1">
    <citation type="submission" date="2016-10" db="EMBL/GenBank/DDBJ databases">
        <authorList>
            <person name="Varghese N."/>
            <person name="Submissions S."/>
        </authorList>
    </citation>
    <scope>NUCLEOTIDE SEQUENCE [LARGE SCALE GENOMIC DNA]</scope>
    <source>
        <strain evidence="3">DSM 17038</strain>
    </source>
</reference>
<dbReference type="InterPro" id="IPR000182">
    <property type="entry name" value="GNAT_dom"/>
</dbReference>
<dbReference type="AlphaFoldDB" id="A0A1I2XXZ4"/>
<dbReference type="RefSeq" id="WP_092473950.1">
    <property type="nucleotide sequence ID" value="NZ_FOOX01000019.1"/>
</dbReference>
<organism evidence="2 3">
    <name type="scientific">Desulfotruncus arcticus DSM 17038</name>
    <dbReference type="NCBI Taxonomy" id="1121424"/>
    <lineage>
        <taxon>Bacteria</taxon>
        <taxon>Bacillati</taxon>
        <taxon>Bacillota</taxon>
        <taxon>Clostridia</taxon>
        <taxon>Eubacteriales</taxon>
        <taxon>Desulfallaceae</taxon>
        <taxon>Desulfotruncus</taxon>
    </lineage>
</organism>
<gene>
    <name evidence="2" type="ORF">SAMN05660649_04149</name>
</gene>
<dbReference type="CDD" id="cd04301">
    <property type="entry name" value="NAT_SF"/>
    <property type="match status" value="1"/>
</dbReference>
<dbReference type="GO" id="GO:0016747">
    <property type="term" value="F:acyltransferase activity, transferring groups other than amino-acyl groups"/>
    <property type="evidence" value="ECO:0007669"/>
    <property type="project" value="InterPro"/>
</dbReference>
<dbReference type="Proteomes" id="UP000199337">
    <property type="component" value="Unassembled WGS sequence"/>
</dbReference>
<dbReference type="OrthoDB" id="9806005at2"/>
<dbReference type="Gene3D" id="3.40.630.30">
    <property type="match status" value="1"/>
</dbReference>
<sequence>MKPEIKKVASLAEKRAFLSVPSLVYGKESVPSAVNSFNTAMRFDPMSNPTLQHLKYANFVAIFDGRPVGRISATIDTLNPRNWEGFWGCFECIDSVDAARALIDAAAGWLKEQGQTEMIGPATLNSNQQVGIMIKGFEHETREEIPYNPPYYQKIIEAAGVEQIHELDSFKWELPEVLPEKLTRKIDLPGLVIRPINYARFIREAKIVQEINNRAMSDIFGYIPMTLQEAQGFLMGMSTHVPPGCFLIAEVKGKPAAMLISIPYVRPKQGKDGYIRLAIGGVVPEFRLKGIPKAILSELYKSCRKLGYTRGEASQVASSNQDVKTKVIRPLMGGTVIKTHRVYKKTL</sequence>
<evidence type="ECO:0000313" key="3">
    <source>
        <dbReference type="Proteomes" id="UP000199337"/>
    </source>
</evidence>
<dbReference type="PANTHER" id="PTHR41368">
    <property type="entry name" value="PROTEIN YGHO"/>
    <property type="match status" value="1"/>
</dbReference>